<gene>
    <name evidence="2" type="ORF">MBM_08177</name>
</gene>
<keyword evidence="3" id="KW-1185">Reference proteome</keyword>
<evidence type="ECO:0000313" key="3">
    <source>
        <dbReference type="Proteomes" id="UP000006753"/>
    </source>
</evidence>
<proteinExistence type="predicted"/>
<feature type="region of interest" description="Disordered" evidence="1">
    <location>
        <begin position="74"/>
        <end position="109"/>
    </location>
</feature>
<feature type="compositionally biased region" description="Basic and acidic residues" evidence="1">
    <location>
        <begin position="1"/>
        <end position="15"/>
    </location>
</feature>
<dbReference type="AlphaFoldDB" id="K1XLT9"/>
<accession>K1XLT9</accession>
<feature type="region of interest" description="Disordered" evidence="1">
    <location>
        <begin position="1"/>
        <end position="36"/>
    </location>
</feature>
<dbReference type="Proteomes" id="UP000006753">
    <property type="component" value="Unassembled WGS sequence"/>
</dbReference>
<dbReference type="EMBL" id="JH921449">
    <property type="protein sequence ID" value="EKD13459.1"/>
    <property type="molecule type" value="Genomic_DNA"/>
</dbReference>
<organism evidence="2 3">
    <name type="scientific">Marssonina brunnea f. sp. multigermtubi (strain MB_m1)</name>
    <name type="common">Marssonina leaf spot fungus</name>
    <dbReference type="NCBI Taxonomy" id="1072389"/>
    <lineage>
        <taxon>Eukaryota</taxon>
        <taxon>Fungi</taxon>
        <taxon>Dikarya</taxon>
        <taxon>Ascomycota</taxon>
        <taxon>Pezizomycotina</taxon>
        <taxon>Leotiomycetes</taxon>
        <taxon>Helotiales</taxon>
        <taxon>Drepanopezizaceae</taxon>
        <taxon>Drepanopeziza</taxon>
    </lineage>
</organism>
<evidence type="ECO:0000313" key="2">
    <source>
        <dbReference type="EMBL" id="EKD13459.1"/>
    </source>
</evidence>
<reference evidence="2 3" key="1">
    <citation type="journal article" date="2012" name="BMC Genomics">
        <title>Sequencing the genome of Marssonina brunnea reveals fungus-poplar co-evolution.</title>
        <authorList>
            <person name="Zhu S."/>
            <person name="Cao Y.-Z."/>
            <person name="Jiang C."/>
            <person name="Tan B.-Y."/>
            <person name="Wang Z."/>
            <person name="Feng S."/>
            <person name="Zhang L."/>
            <person name="Su X.-H."/>
            <person name="Brejova B."/>
            <person name="Vinar T."/>
            <person name="Xu M."/>
            <person name="Wang M.-X."/>
            <person name="Zhang S.-G."/>
            <person name="Huang M.-R."/>
            <person name="Wu R."/>
            <person name="Zhou Y."/>
        </authorList>
    </citation>
    <scope>NUCLEOTIDE SEQUENCE [LARGE SCALE GENOMIC DNA]</scope>
    <source>
        <strain evidence="2 3">MB_m1</strain>
    </source>
</reference>
<dbReference type="HOGENOM" id="CLU_1034691_0_0_1"/>
<sequence length="269" mass="30150">MADRATRPSSEESSRQKALKGPLYPRLPSLSERPDDEMSSILFDLNELLYARLDKIKEQQAAPLGLDSRWTAENLTDDEDNTPQPSLPPLRSPKGKEKEISVPNFNNPKGRSSTFGRIDKLLRSFNKLRIDKRDTKGIRIAKSALKALAILTMTDEKETEEIGKEIEATSTEEDPGFGNKLLKDLKRGRTTGNYIGNLLPIRPLAKQSTLAYGTLSASDDDGDDFLKLRAADPHLRAKELALFARSFLKELKYSRPDDDFKTQLGIFAD</sequence>
<protein>
    <submittedName>
        <fullName evidence="2">Uncharacterized protein</fullName>
    </submittedName>
</protein>
<dbReference type="InParanoid" id="K1XLT9"/>
<evidence type="ECO:0000256" key="1">
    <source>
        <dbReference type="SAM" id="MobiDB-lite"/>
    </source>
</evidence>
<dbReference type="KEGG" id="mbe:MBM_08177"/>
<name>K1XLT9_MARBU</name>